<dbReference type="Proteomes" id="UP000564885">
    <property type="component" value="Unassembled WGS sequence"/>
</dbReference>
<dbReference type="AlphaFoldDB" id="A0A849IBR4"/>
<dbReference type="EMBL" id="JABEPP010000004">
    <property type="protein sequence ID" value="NNM73859.1"/>
    <property type="molecule type" value="Genomic_DNA"/>
</dbReference>
<protein>
    <submittedName>
        <fullName evidence="1">Uncharacterized protein</fullName>
    </submittedName>
</protein>
<comment type="caution">
    <text evidence="1">The sequence shown here is derived from an EMBL/GenBank/DDBJ whole genome shotgun (WGS) entry which is preliminary data.</text>
</comment>
<evidence type="ECO:0000313" key="2">
    <source>
        <dbReference type="Proteomes" id="UP000564885"/>
    </source>
</evidence>
<keyword evidence="2" id="KW-1185">Reference proteome</keyword>
<reference evidence="1 2" key="1">
    <citation type="submission" date="2020-04" db="EMBL/GenBank/DDBJ databases">
        <title>Enterovirga sp. isolate from soil.</title>
        <authorList>
            <person name="Chea S."/>
            <person name="Kim D.-U."/>
        </authorList>
    </citation>
    <scope>NUCLEOTIDE SEQUENCE [LARGE SCALE GENOMIC DNA]</scope>
    <source>
        <strain evidence="1 2">DB1703</strain>
    </source>
</reference>
<name>A0A849IBR4_9HYPH</name>
<accession>A0A849IBR4</accession>
<organism evidence="1 2">
    <name type="scientific">Enterovirga aerilata</name>
    <dbReference type="NCBI Taxonomy" id="2730920"/>
    <lineage>
        <taxon>Bacteria</taxon>
        <taxon>Pseudomonadati</taxon>
        <taxon>Pseudomonadota</taxon>
        <taxon>Alphaproteobacteria</taxon>
        <taxon>Hyphomicrobiales</taxon>
        <taxon>Methylobacteriaceae</taxon>
        <taxon>Enterovirga</taxon>
    </lineage>
</organism>
<dbReference type="RefSeq" id="WP_171219306.1">
    <property type="nucleotide sequence ID" value="NZ_JABEPP010000004.1"/>
</dbReference>
<sequence>MHPLDAQGLTQPRTYDFETRRFDGQGALQDQPLWTESRLSFEAKENLARRHCKGWEVRLAQGGPTCGLIVRYSGDNVYWPYDAKFSMPLTFDGDEPSMDWSYTLLVLSRNHVWMGTGEYRWGLRMLADLLARPDANRPWIDDADAAALAVVAETR</sequence>
<gene>
    <name evidence="1" type="ORF">HJG44_15860</name>
</gene>
<proteinExistence type="predicted"/>
<evidence type="ECO:0000313" key="1">
    <source>
        <dbReference type="EMBL" id="NNM73859.1"/>
    </source>
</evidence>